<sequence length="165" mass="17631">MAIDLTVNGTPQRVEADPDTPLLYVLRDDLGLNGAKFGCGLGQCGACTVMVNGRAVLSCVTPVLLMQGRAVTTVEGLGTAEAPGPMQRAFIEEQAAQCGYCIPGMMMRAQALLQERPDADDAAIRRALEFNLCRCGTHMRILRAIRRAADTMRHAETGKPDGRAG</sequence>
<reference evidence="7 8" key="1">
    <citation type="submission" date="2018-09" db="EMBL/GenBank/DDBJ databases">
        <title>Whole genome based analysis of evolution and adaptive divergence in Indian and Brazilian strains of Azospirillum brasilense.</title>
        <authorList>
            <person name="Singh C."/>
            <person name="Tripathi A.K."/>
        </authorList>
    </citation>
    <scope>NUCLEOTIDE SEQUENCE [LARGE SCALE GENOMIC DNA]</scope>
    <source>
        <strain evidence="7 8">MTCC4039</strain>
    </source>
</reference>
<dbReference type="InterPro" id="IPR051452">
    <property type="entry name" value="Diverse_Oxidoreductases"/>
</dbReference>
<gene>
    <name evidence="7" type="ORF">D3869_11800</name>
</gene>
<dbReference type="InterPro" id="IPR001041">
    <property type="entry name" value="2Fe-2S_ferredoxin-type"/>
</dbReference>
<dbReference type="PROSITE" id="PS00197">
    <property type="entry name" value="2FE2S_FER_1"/>
    <property type="match status" value="1"/>
</dbReference>
<keyword evidence="2" id="KW-0479">Metal-binding</keyword>
<dbReference type="InterPro" id="IPR036884">
    <property type="entry name" value="2Fe-2S-bd_dom_sf"/>
</dbReference>
<evidence type="ECO:0000313" key="8">
    <source>
        <dbReference type="Proteomes" id="UP000298693"/>
    </source>
</evidence>
<dbReference type="RefSeq" id="WP_137140204.1">
    <property type="nucleotide sequence ID" value="NZ_CP032345.1"/>
</dbReference>
<dbReference type="AlphaFoldDB" id="A0A4D8QX77"/>
<organism evidence="7 8">
    <name type="scientific">Azospirillum brasilense</name>
    <dbReference type="NCBI Taxonomy" id="192"/>
    <lineage>
        <taxon>Bacteria</taxon>
        <taxon>Pseudomonadati</taxon>
        <taxon>Pseudomonadota</taxon>
        <taxon>Alphaproteobacteria</taxon>
        <taxon>Rhodospirillales</taxon>
        <taxon>Azospirillaceae</taxon>
        <taxon>Azospirillum</taxon>
    </lineage>
</organism>
<dbReference type="Gene3D" id="1.10.150.120">
    <property type="entry name" value="[2Fe-2S]-binding domain"/>
    <property type="match status" value="1"/>
</dbReference>
<dbReference type="PROSITE" id="PS51085">
    <property type="entry name" value="2FE2S_FER_2"/>
    <property type="match status" value="1"/>
</dbReference>
<dbReference type="InterPro" id="IPR036010">
    <property type="entry name" value="2Fe-2S_ferredoxin-like_sf"/>
</dbReference>
<dbReference type="FunFam" id="3.10.20.30:FF:000020">
    <property type="entry name" value="Xanthine dehydrogenase iron-sulfur subunit"/>
    <property type="match status" value="1"/>
</dbReference>
<dbReference type="SUPFAM" id="SSF47741">
    <property type="entry name" value="CO dehydrogenase ISP C-domain like"/>
    <property type="match status" value="1"/>
</dbReference>
<dbReference type="InterPro" id="IPR006058">
    <property type="entry name" value="2Fe2S_fd_BS"/>
</dbReference>
<dbReference type="GO" id="GO:0016491">
    <property type="term" value="F:oxidoreductase activity"/>
    <property type="evidence" value="ECO:0007669"/>
    <property type="project" value="UniProtKB-KW"/>
</dbReference>
<dbReference type="GO" id="GO:0046872">
    <property type="term" value="F:metal ion binding"/>
    <property type="evidence" value="ECO:0007669"/>
    <property type="project" value="UniProtKB-KW"/>
</dbReference>
<dbReference type="InterPro" id="IPR002888">
    <property type="entry name" value="2Fe-2S-bd"/>
</dbReference>
<dbReference type="PANTHER" id="PTHR44379:SF6">
    <property type="entry name" value="BLR6046 PROTEIN"/>
    <property type="match status" value="1"/>
</dbReference>
<keyword evidence="5" id="KW-0411">Iron-sulfur</keyword>
<dbReference type="PANTHER" id="PTHR44379">
    <property type="entry name" value="OXIDOREDUCTASE WITH IRON-SULFUR SUBUNIT"/>
    <property type="match status" value="1"/>
</dbReference>
<evidence type="ECO:0000256" key="5">
    <source>
        <dbReference type="ARBA" id="ARBA00023014"/>
    </source>
</evidence>
<proteinExistence type="predicted"/>
<dbReference type="EMBL" id="CP032345">
    <property type="protein sequence ID" value="QCO15855.1"/>
    <property type="molecule type" value="Genomic_DNA"/>
</dbReference>
<evidence type="ECO:0000313" key="7">
    <source>
        <dbReference type="EMBL" id="QCO15855.1"/>
    </source>
</evidence>
<protein>
    <submittedName>
        <fullName evidence="7">(2Fe-2S)-binding protein</fullName>
    </submittedName>
</protein>
<evidence type="ECO:0000256" key="4">
    <source>
        <dbReference type="ARBA" id="ARBA00023004"/>
    </source>
</evidence>
<keyword evidence="1" id="KW-0001">2Fe-2S</keyword>
<feature type="domain" description="2Fe-2S ferredoxin-type" evidence="6">
    <location>
        <begin position="1"/>
        <end position="77"/>
    </location>
</feature>
<dbReference type="CDD" id="cd00207">
    <property type="entry name" value="fer2"/>
    <property type="match status" value="1"/>
</dbReference>
<dbReference type="SUPFAM" id="SSF54292">
    <property type="entry name" value="2Fe-2S ferredoxin-like"/>
    <property type="match status" value="1"/>
</dbReference>
<evidence type="ECO:0000256" key="2">
    <source>
        <dbReference type="ARBA" id="ARBA00022723"/>
    </source>
</evidence>
<name>A0A4D8QX77_AZOBR</name>
<accession>A0A4D8QX77</accession>
<evidence type="ECO:0000259" key="6">
    <source>
        <dbReference type="PROSITE" id="PS51085"/>
    </source>
</evidence>
<dbReference type="Gene3D" id="3.10.20.30">
    <property type="match status" value="1"/>
</dbReference>
<evidence type="ECO:0000256" key="3">
    <source>
        <dbReference type="ARBA" id="ARBA00023002"/>
    </source>
</evidence>
<dbReference type="Pfam" id="PF01799">
    <property type="entry name" value="Fer2_2"/>
    <property type="match status" value="1"/>
</dbReference>
<dbReference type="Proteomes" id="UP000298693">
    <property type="component" value="Chromosome"/>
</dbReference>
<dbReference type="InterPro" id="IPR012675">
    <property type="entry name" value="Beta-grasp_dom_sf"/>
</dbReference>
<keyword evidence="4" id="KW-0408">Iron</keyword>
<keyword evidence="3" id="KW-0560">Oxidoreductase</keyword>
<dbReference type="Pfam" id="PF00111">
    <property type="entry name" value="Fer2"/>
    <property type="match status" value="1"/>
</dbReference>
<dbReference type="GO" id="GO:0051537">
    <property type="term" value="F:2 iron, 2 sulfur cluster binding"/>
    <property type="evidence" value="ECO:0007669"/>
    <property type="project" value="UniProtKB-KW"/>
</dbReference>
<evidence type="ECO:0000256" key="1">
    <source>
        <dbReference type="ARBA" id="ARBA00022714"/>
    </source>
</evidence>